<feature type="domain" description="Protein kinase" evidence="1">
    <location>
        <begin position="1"/>
        <end position="157"/>
    </location>
</feature>
<dbReference type="Proteomes" id="UP001203297">
    <property type="component" value="Unassembled WGS sequence"/>
</dbReference>
<dbReference type="EMBL" id="WTXG01000013">
    <property type="protein sequence ID" value="KAI0301747.1"/>
    <property type="molecule type" value="Genomic_DNA"/>
</dbReference>
<dbReference type="SUPFAM" id="SSF56112">
    <property type="entry name" value="Protein kinase-like (PK-like)"/>
    <property type="match status" value="1"/>
</dbReference>
<dbReference type="AlphaFoldDB" id="A0AAD4M5F0"/>
<dbReference type="GO" id="GO:0004672">
    <property type="term" value="F:protein kinase activity"/>
    <property type="evidence" value="ECO:0007669"/>
    <property type="project" value="InterPro"/>
</dbReference>
<accession>A0AAD4M5F0</accession>
<name>A0AAD4M5F0_9AGAM</name>
<evidence type="ECO:0000313" key="3">
    <source>
        <dbReference type="Proteomes" id="UP001203297"/>
    </source>
</evidence>
<evidence type="ECO:0000313" key="2">
    <source>
        <dbReference type="EMBL" id="KAI0301747.1"/>
    </source>
</evidence>
<organism evidence="2 3">
    <name type="scientific">Multifurca ochricompacta</name>
    <dbReference type="NCBI Taxonomy" id="376703"/>
    <lineage>
        <taxon>Eukaryota</taxon>
        <taxon>Fungi</taxon>
        <taxon>Dikarya</taxon>
        <taxon>Basidiomycota</taxon>
        <taxon>Agaricomycotina</taxon>
        <taxon>Agaricomycetes</taxon>
        <taxon>Russulales</taxon>
        <taxon>Russulaceae</taxon>
        <taxon>Multifurca</taxon>
    </lineage>
</organism>
<sequence length="157" mass="17715">VLIKFCQAYDGNAHSIVAKAGYAPQLFFCERLQGGVMMVIMELVVGRDAFHHFGSKTIPSDLLDDVKAAISILHDANLVFGDMRRPNILVKKEIDRLRALLIDFELVGEADQARYPPFLNNSGEIKWAEGIRPYGLMKKQHDLDMIDLLNHSVEMMT</sequence>
<keyword evidence="3" id="KW-1185">Reference proteome</keyword>
<dbReference type="PROSITE" id="PS50011">
    <property type="entry name" value="PROTEIN_KINASE_DOM"/>
    <property type="match status" value="1"/>
</dbReference>
<reference evidence="2" key="1">
    <citation type="journal article" date="2022" name="New Phytol.">
        <title>Evolutionary transition to the ectomycorrhizal habit in the genomes of a hyperdiverse lineage of mushroom-forming fungi.</title>
        <authorList>
            <person name="Looney B."/>
            <person name="Miyauchi S."/>
            <person name="Morin E."/>
            <person name="Drula E."/>
            <person name="Courty P.E."/>
            <person name="Kohler A."/>
            <person name="Kuo A."/>
            <person name="LaButti K."/>
            <person name="Pangilinan J."/>
            <person name="Lipzen A."/>
            <person name="Riley R."/>
            <person name="Andreopoulos W."/>
            <person name="He G."/>
            <person name="Johnson J."/>
            <person name="Nolan M."/>
            <person name="Tritt A."/>
            <person name="Barry K.W."/>
            <person name="Grigoriev I.V."/>
            <person name="Nagy L.G."/>
            <person name="Hibbett D."/>
            <person name="Henrissat B."/>
            <person name="Matheny P.B."/>
            <person name="Labbe J."/>
            <person name="Martin F.M."/>
        </authorList>
    </citation>
    <scope>NUCLEOTIDE SEQUENCE</scope>
    <source>
        <strain evidence="2">BPL690</strain>
    </source>
</reference>
<dbReference type="GO" id="GO:0005524">
    <property type="term" value="F:ATP binding"/>
    <property type="evidence" value="ECO:0007669"/>
    <property type="project" value="InterPro"/>
</dbReference>
<dbReference type="InterPro" id="IPR011009">
    <property type="entry name" value="Kinase-like_dom_sf"/>
</dbReference>
<dbReference type="InterPro" id="IPR000719">
    <property type="entry name" value="Prot_kinase_dom"/>
</dbReference>
<gene>
    <name evidence="2" type="ORF">B0F90DRAFT_1628224</name>
</gene>
<proteinExistence type="predicted"/>
<comment type="caution">
    <text evidence="2">The sequence shown here is derived from an EMBL/GenBank/DDBJ whole genome shotgun (WGS) entry which is preliminary data.</text>
</comment>
<protein>
    <recommendedName>
        <fullName evidence="1">Protein kinase domain-containing protein</fullName>
    </recommendedName>
</protein>
<dbReference type="Gene3D" id="1.10.510.10">
    <property type="entry name" value="Transferase(Phosphotransferase) domain 1"/>
    <property type="match status" value="1"/>
</dbReference>
<feature type="non-terminal residue" evidence="2">
    <location>
        <position position="1"/>
    </location>
</feature>
<evidence type="ECO:0000259" key="1">
    <source>
        <dbReference type="PROSITE" id="PS50011"/>
    </source>
</evidence>